<dbReference type="InterPro" id="IPR007788">
    <property type="entry name" value="QCT"/>
</dbReference>
<dbReference type="PANTHER" id="PTHR31270">
    <property type="entry name" value="GLUTAMINYL-PEPTIDE CYCLOTRANSFERASE"/>
    <property type="match status" value="1"/>
</dbReference>
<dbReference type="InterPro" id="IPR015943">
    <property type="entry name" value="WD40/YVTN_repeat-like_dom_sf"/>
</dbReference>
<organism evidence="1 2">
    <name type="scientific">Reichenbachiella agarivorans</name>
    <dbReference type="NCBI Taxonomy" id="2979464"/>
    <lineage>
        <taxon>Bacteria</taxon>
        <taxon>Pseudomonadati</taxon>
        <taxon>Bacteroidota</taxon>
        <taxon>Cytophagia</taxon>
        <taxon>Cytophagales</taxon>
        <taxon>Reichenbachiellaceae</taxon>
        <taxon>Reichenbachiella</taxon>
    </lineage>
</organism>
<proteinExistence type="predicted"/>
<reference evidence="1" key="1">
    <citation type="submission" date="2022-09" db="EMBL/GenBank/DDBJ databases">
        <title>Comparative genomics and taxonomic characterization of three novel marine species of genus Reichenbachiella exhibiting antioxidant and polysaccharide degradation activities.</title>
        <authorList>
            <person name="Muhammad N."/>
            <person name="Lee Y.-J."/>
            <person name="Ko J."/>
            <person name="Kim S.-G."/>
        </authorList>
    </citation>
    <scope>NUCLEOTIDE SEQUENCE</scope>
    <source>
        <strain evidence="1">BKB1-1</strain>
    </source>
</reference>
<name>A0ABY6CN27_9BACT</name>
<dbReference type="PANTHER" id="PTHR31270:SF1">
    <property type="entry name" value="GLUTAMINYL-PEPTIDE CYCLOTRANSFERASE"/>
    <property type="match status" value="1"/>
</dbReference>
<sequence>MESINILKTCALLITLSFVLTCCDVKRETSTPDKTTRTQFTKIISPQNNSTFKLGEDINFQIHSSSQEITIDSVICTLDGESLFKIHQDTTHLWSTNQHKTGSCSLILNIYLSNQTVERRIVNLTFLTGKEPEKLTYRIINTFPHDPNAYTQGLLVNDNKLYESTGQKGESSVRQVDLQSGTILRKKDIDQQFFGEGIAIKGDSLYMLTWESTKGFIFNKNTFDKLGEFYYDTEGWGLTTLNNDSLVMSDGSNKLYFKSPINFTNLGSIEVYDHRGPIDYLNEIEYINGKIFANRYQTDKIYVIDPKTGSVEYVLDMSGIFDSKNYQKRIDVLNGIAFNDLTKTYYITGKWWPKLFEIEIINLQHEPI</sequence>
<dbReference type="Gene3D" id="2.130.10.10">
    <property type="entry name" value="YVTN repeat-like/Quinoprotein amine dehydrogenase"/>
    <property type="match status" value="1"/>
</dbReference>
<dbReference type="RefSeq" id="WP_262308324.1">
    <property type="nucleotide sequence ID" value="NZ_CP106679.1"/>
</dbReference>
<protein>
    <submittedName>
        <fullName evidence="1">Glutaminyl-peptide cyclotransferase</fullName>
    </submittedName>
</protein>
<evidence type="ECO:0000313" key="2">
    <source>
        <dbReference type="Proteomes" id="UP001065174"/>
    </source>
</evidence>
<gene>
    <name evidence="1" type="ORF">N6H18_10995</name>
</gene>
<dbReference type="EMBL" id="CP106679">
    <property type="protein sequence ID" value="UXP30878.1"/>
    <property type="molecule type" value="Genomic_DNA"/>
</dbReference>
<dbReference type="Pfam" id="PF17957">
    <property type="entry name" value="Big_7"/>
    <property type="match status" value="1"/>
</dbReference>
<keyword evidence="2" id="KW-1185">Reference proteome</keyword>
<dbReference type="Proteomes" id="UP001065174">
    <property type="component" value="Chromosome"/>
</dbReference>
<dbReference type="Pfam" id="PF05096">
    <property type="entry name" value="Glu_cyclase_2"/>
    <property type="match status" value="1"/>
</dbReference>
<evidence type="ECO:0000313" key="1">
    <source>
        <dbReference type="EMBL" id="UXP30878.1"/>
    </source>
</evidence>
<dbReference type="SUPFAM" id="SSF50969">
    <property type="entry name" value="YVTN repeat-like/Quinoprotein amine dehydrogenase"/>
    <property type="match status" value="1"/>
</dbReference>
<accession>A0ABY6CN27</accession>
<dbReference type="InterPro" id="IPR011044">
    <property type="entry name" value="Quino_amine_DH_bsu"/>
</dbReference>